<dbReference type="PANTHER" id="PTHR46268">
    <property type="entry name" value="STRESS RESPONSE PROTEIN NHAX"/>
    <property type="match status" value="1"/>
</dbReference>
<dbReference type="InterPro" id="IPR014729">
    <property type="entry name" value="Rossmann-like_a/b/a_fold"/>
</dbReference>
<reference evidence="3" key="1">
    <citation type="submission" date="2021-01" db="EMBL/GenBank/DDBJ databases">
        <title>Novel species in genus Nocardioides.</title>
        <authorList>
            <person name="Zhang G."/>
        </authorList>
    </citation>
    <scope>NUCLEOTIDE SEQUENCE</scope>
    <source>
        <strain evidence="3">Zg-536</strain>
    </source>
</reference>
<dbReference type="PANTHER" id="PTHR46268:SF6">
    <property type="entry name" value="UNIVERSAL STRESS PROTEIN UP12"/>
    <property type="match status" value="1"/>
</dbReference>
<dbReference type="EMBL" id="JAERTX010000019">
    <property type="protein sequence ID" value="MBM9461563.1"/>
    <property type="molecule type" value="Genomic_DNA"/>
</dbReference>
<gene>
    <name evidence="3" type="ORF">JK386_16805</name>
</gene>
<dbReference type="SUPFAM" id="SSF52402">
    <property type="entry name" value="Adenine nucleotide alpha hydrolases-like"/>
    <property type="match status" value="2"/>
</dbReference>
<feature type="domain" description="UspA" evidence="2">
    <location>
        <begin position="159"/>
        <end position="293"/>
    </location>
</feature>
<dbReference type="RefSeq" id="WP_205292882.1">
    <property type="nucleotide sequence ID" value="NZ_CP074406.1"/>
</dbReference>
<dbReference type="PRINTS" id="PR01438">
    <property type="entry name" value="UNVRSLSTRESS"/>
</dbReference>
<dbReference type="InterPro" id="IPR006015">
    <property type="entry name" value="Universal_stress_UspA"/>
</dbReference>
<comment type="similarity">
    <text evidence="1">Belongs to the universal stress protein A family.</text>
</comment>
<protein>
    <submittedName>
        <fullName evidence="3">Universal stress protein</fullName>
    </submittedName>
</protein>
<dbReference type="Proteomes" id="UP000663791">
    <property type="component" value="Unassembled WGS sequence"/>
</dbReference>
<sequence length="299" mass="31549">MEDEIDPHSIVVGVDGSEHAERAVHWATEQAHLEGRPLVLVATVNATAGAGWLDIGAAYTYEPRAALEGALALAEESLALVRRIRPGVRAAATARLGDPRVVLVDLSRRVHLVVVGSRGRGSLRSRLLGSVSAVVVRDAECPVVVCRPRDPTDPADQGILVGADGTVESGPVLDFAFAQASRTDQALTVMHTIWDERAAAEGPELASAREPGLDEPRLLLSESVAGFRSTYPDVDVDLVLARGLAEECLADTNGSWDLIVVGRHPVDTVFRLMSGAVATAVLEGARTTVAMVPQAAPTE</sequence>
<dbReference type="InterPro" id="IPR006016">
    <property type="entry name" value="UspA"/>
</dbReference>
<dbReference type="AlphaFoldDB" id="A0A939BZQ8"/>
<proteinExistence type="inferred from homology"/>
<evidence type="ECO:0000313" key="4">
    <source>
        <dbReference type="Proteomes" id="UP000663791"/>
    </source>
</evidence>
<dbReference type="CDD" id="cd23659">
    <property type="entry name" value="USP_At3g01520-like"/>
    <property type="match status" value="1"/>
</dbReference>
<evidence type="ECO:0000259" key="2">
    <source>
        <dbReference type="Pfam" id="PF00582"/>
    </source>
</evidence>
<feature type="domain" description="UspA" evidence="2">
    <location>
        <begin position="9"/>
        <end position="147"/>
    </location>
</feature>
<dbReference type="Gene3D" id="3.40.50.620">
    <property type="entry name" value="HUPs"/>
    <property type="match status" value="2"/>
</dbReference>
<keyword evidence="4" id="KW-1185">Reference proteome</keyword>
<organism evidence="3 4">
    <name type="scientific">Nocardioides faecalis</name>
    <dbReference type="NCBI Taxonomy" id="2803858"/>
    <lineage>
        <taxon>Bacteria</taxon>
        <taxon>Bacillati</taxon>
        <taxon>Actinomycetota</taxon>
        <taxon>Actinomycetes</taxon>
        <taxon>Propionibacteriales</taxon>
        <taxon>Nocardioidaceae</taxon>
        <taxon>Nocardioides</taxon>
    </lineage>
</organism>
<comment type="caution">
    <text evidence="3">The sequence shown here is derived from an EMBL/GenBank/DDBJ whole genome shotgun (WGS) entry which is preliminary data.</text>
</comment>
<accession>A0A939BZQ8</accession>
<name>A0A939BZQ8_9ACTN</name>
<dbReference type="Pfam" id="PF00582">
    <property type="entry name" value="Usp"/>
    <property type="match status" value="2"/>
</dbReference>
<evidence type="ECO:0000313" key="3">
    <source>
        <dbReference type="EMBL" id="MBM9461563.1"/>
    </source>
</evidence>
<evidence type="ECO:0000256" key="1">
    <source>
        <dbReference type="ARBA" id="ARBA00008791"/>
    </source>
</evidence>